<evidence type="ECO:0000313" key="6">
    <source>
        <dbReference type="EMBL" id="MCY6369621.1"/>
    </source>
</evidence>
<dbReference type="SMART" id="SM00283">
    <property type="entry name" value="MA"/>
    <property type="match status" value="1"/>
</dbReference>
<organism evidence="6 7">
    <name type="scientific">Clostridium ganghwense</name>
    <dbReference type="NCBI Taxonomy" id="312089"/>
    <lineage>
        <taxon>Bacteria</taxon>
        <taxon>Bacillati</taxon>
        <taxon>Bacillota</taxon>
        <taxon>Clostridia</taxon>
        <taxon>Eubacteriales</taxon>
        <taxon>Clostridiaceae</taxon>
        <taxon>Clostridium</taxon>
    </lineage>
</organism>
<dbReference type="EMBL" id="JAPQES010000001">
    <property type="protein sequence ID" value="MCY6369621.1"/>
    <property type="molecule type" value="Genomic_DNA"/>
</dbReference>
<feature type="transmembrane region" description="Helical" evidence="4">
    <location>
        <begin position="7"/>
        <end position="29"/>
    </location>
</feature>
<evidence type="ECO:0000313" key="7">
    <source>
        <dbReference type="Proteomes" id="UP001079657"/>
    </source>
</evidence>
<evidence type="ECO:0000259" key="5">
    <source>
        <dbReference type="PROSITE" id="PS50111"/>
    </source>
</evidence>
<name>A0ABT4CKP9_9CLOT</name>
<evidence type="ECO:0000256" key="2">
    <source>
        <dbReference type="PROSITE-ProRule" id="PRU00284"/>
    </source>
</evidence>
<keyword evidence="7" id="KW-1185">Reference proteome</keyword>
<dbReference type="Proteomes" id="UP001079657">
    <property type="component" value="Unassembled WGS sequence"/>
</dbReference>
<keyword evidence="1 2" id="KW-0807">Transducer</keyword>
<dbReference type="InterPro" id="IPR004089">
    <property type="entry name" value="MCPsignal_dom"/>
</dbReference>
<evidence type="ECO:0000256" key="3">
    <source>
        <dbReference type="SAM" id="Coils"/>
    </source>
</evidence>
<feature type="transmembrane region" description="Helical" evidence="4">
    <location>
        <begin position="49"/>
        <end position="74"/>
    </location>
</feature>
<dbReference type="Pfam" id="PF00015">
    <property type="entry name" value="MCPsignal"/>
    <property type="match status" value="1"/>
</dbReference>
<dbReference type="Gene3D" id="1.10.287.950">
    <property type="entry name" value="Methyl-accepting chemotaxis protein"/>
    <property type="match status" value="1"/>
</dbReference>
<evidence type="ECO:0000256" key="4">
    <source>
        <dbReference type="SAM" id="Phobius"/>
    </source>
</evidence>
<accession>A0ABT4CKP9</accession>
<reference evidence="6" key="1">
    <citation type="submission" date="2022-12" db="EMBL/GenBank/DDBJ databases">
        <authorList>
            <person name="Wang J."/>
        </authorList>
    </citation>
    <scope>NUCLEOTIDE SEQUENCE</scope>
    <source>
        <strain evidence="6">HY-42-06</strain>
    </source>
</reference>
<sequence>MKKIKEKLLILIMIVGVVNSIFTGMIMVNIGNAPIKGNLQNTYYSNLRIKILCTIAVCIVISIILSVILTKIIVKKFRVEESMINKIIDLDFQDEEIENEDSDKKGGIFDTIIRLKNQIKKMIISVRENSFRINNISEEISSNTNQVSKSFENIRKAIEEITEAIQKQATNTQFGEEKMVDLSDEVERVTQNVGEIKSKSIKAQELNYKGVDAIEVLKEKFTVNEEAVSKLENNIGYLKDKSESVGNIIHTIKSISKQTNLLALNAAIEASRAGEAGKGFAVVADEIRKLAEQTVQATDDIESIIMEIKEEINGVKINMDDEVNALKGANNSLNIVNKAFQDIEEAILDMNFGINILHRQIGGVEENNKNVLRSFQETAGVSQELAASSEEIFSSIESQSVGMMNIIQKVDHLYEVESDLKVAISNFKA</sequence>
<keyword evidence="4" id="KW-1133">Transmembrane helix</keyword>
<comment type="caution">
    <text evidence="6">The sequence shown here is derived from an EMBL/GenBank/DDBJ whole genome shotgun (WGS) entry which is preliminary data.</text>
</comment>
<keyword evidence="3" id="KW-0175">Coiled coil</keyword>
<dbReference type="RefSeq" id="WP_268047996.1">
    <property type="nucleotide sequence ID" value="NZ_JAPQES010000001.1"/>
</dbReference>
<keyword evidence="4" id="KW-0472">Membrane</keyword>
<protein>
    <submittedName>
        <fullName evidence="6">Methyl-accepting chemotaxis protein</fullName>
    </submittedName>
</protein>
<keyword evidence="4" id="KW-0812">Transmembrane</keyword>
<dbReference type="PANTHER" id="PTHR32089:SF112">
    <property type="entry name" value="LYSOZYME-LIKE PROTEIN-RELATED"/>
    <property type="match status" value="1"/>
</dbReference>
<dbReference type="PROSITE" id="PS50111">
    <property type="entry name" value="CHEMOTAXIS_TRANSDUC_2"/>
    <property type="match status" value="1"/>
</dbReference>
<feature type="domain" description="Methyl-accepting transducer" evidence="5">
    <location>
        <begin position="143"/>
        <end position="393"/>
    </location>
</feature>
<evidence type="ECO:0000256" key="1">
    <source>
        <dbReference type="ARBA" id="ARBA00023224"/>
    </source>
</evidence>
<proteinExistence type="predicted"/>
<feature type="coiled-coil region" evidence="3">
    <location>
        <begin position="179"/>
        <end position="234"/>
    </location>
</feature>
<dbReference type="SUPFAM" id="SSF58104">
    <property type="entry name" value="Methyl-accepting chemotaxis protein (MCP) signaling domain"/>
    <property type="match status" value="1"/>
</dbReference>
<gene>
    <name evidence="6" type="ORF">OXH55_03025</name>
</gene>
<dbReference type="PANTHER" id="PTHR32089">
    <property type="entry name" value="METHYL-ACCEPTING CHEMOTAXIS PROTEIN MCPB"/>
    <property type="match status" value="1"/>
</dbReference>